<proteinExistence type="predicted"/>
<dbReference type="Proteomes" id="UP001320148">
    <property type="component" value="Chromosome"/>
</dbReference>
<organism evidence="1 2">
    <name type="scientific">Desulfoluna limicola</name>
    <dbReference type="NCBI Taxonomy" id="2810562"/>
    <lineage>
        <taxon>Bacteria</taxon>
        <taxon>Pseudomonadati</taxon>
        <taxon>Thermodesulfobacteriota</taxon>
        <taxon>Desulfobacteria</taxon>
        <taxon>Desulfobacterales</taxon>
        <taxon>Desulfolunaceae</taxon>
        <taxon>Desulfoluna</taxon>
    </lineage>
</organism>
<gene>
    <name evidence="1" type="ORF">DSLASN_18750</name>
</gene>
<name>A0ABM7PGB7_9BACT</name>
<evidence type="ECO:0000313" key="1">
    <source>
        <dbReference type="EMBL" id="BCS96243.1"/>
    </source>
</evidence>
<sequence length="64" mass="7710">MCTPFTLKYAYQTRDTLFTQIDFQCQVTIKLNFCFLLSQFEKALKLRVNLNLFTHSRHKEHPLK</sequence>
<reference evidence="1 2" key="1">
    <citation type="submission" date="2021-02" db="EMBL/GenBank/DDBJ databases">
        <title>Complete genome of Desulfoluna sp. strain ASN36.</title>
        <authorList>
            <person name="Takahashi A."/>
            <person name="Kojima H."/>
            <person name="Fukui M."/>
        </authorList>
    </citation>
    <scope>NUCLEOTIDE SEQUENCE [LARGE SCALE GENOMIC DNA]</scope>
    <source>
        <strain evidence="1 2">ASN36</strain>
    </source>
</reference>
<evidence type="ECO:0000313" key="2">
    <source>
        <dbReference type="Proteomes" id="UP001320148"/>
    </source>
</evidence>
<keyword evidence="2" id="KW-1185">Reference proteome</keyword>
<dbReference type="EMBL" id="AP024488">
    <property type="protein sequence ID" value="BCS96243.1"/>
    <property type="molecule type" value="Genomic_DNA"/>
</dbReference>
<protein>
    <submittedName>
        <fullName evidence="1">Uncharacterized protein</fullName>
    </submittedName>
</protein>
<accession>A0ABM7PGB7</accession>